<name>A0A558A5C2_9PSEU</name>
<evidence type="ECO:0000256" key="4">
    <source>
        <dbReference type="ARBA" id="ARBA00022823"/>
    </source>
</evidence>
<dbReference type="Pfam" id="PF00198">
    <property type="entry name" value="2-oxoacid_dh"/>
    <property type="match status" value="1"/>
</dbReference>
<comment type="similarity">
    <text evidence="2">Belongs to the 2-oxoacid dehydrogenase family.</text>
</comment>
<dbReference type="Gene3D" id="3.30.559.10">
    <property type="entry name" value="Chloramphenicol acetyltransferase-like domain"/>
    <property type="match status" value="1"/>
</dbReference>
<dbReference type="FunFam" id="3.30.559.10:FF:000007">
    <property type="entry name" value="Dihydrolipoamide acetyltransferase component of pyruvate dehydrogenase complex"/>
    <property type="match status" value="1"/>
</dbReference>
<reference evidence="7 8" key="2">
    <citation type="submission" date="2019-08" db="EMBL/GenBank/DDBJ databases">
        <title>Amycolatopsis acidicola sp. nov., isolated from peat swamp forest soil.</title>
        <authorList>
            <person name="Srisuk N."/>
        </authorList>
    </citation>
    <scope>NUCLEOTIDE SEQUENCE [LARGE SCALE GENOMIC DNA]</scope>
    <source>
        <strain evidence="7 8">TBRC 6029</strain>
    </source>
</reference>
<dbReference type="InterPro" id="IPR001078">
    <property type="entry name" value="2-oxoacid_DH_actylTfrase"/>
</dbReference>
<evidence type="ECO:0000256" key="5">
    <source>
        <dbReference type="ARBA" id="ARBA00023315"/>
    </source>
</evidence>
<reference evidence="7 8" key="1">
    <citation type="submission" date="2019-07" db="EMBL/GenBank/DDBJ databases">
        <authorList>
            <person name="Duangmal K."/>
            <person name="Teo W.F.A."/>
        </authorList>
    </citation>
    <scope>NUCLEOTIDE SEQUENCE [LARGE SCALE GENOMIC DNA]</scope>
    <source>
        <strain evidence="7 8">TBRC 6029</strain>
    </source>
</reference>
<dbReference type="InterPro" id="IPR023213">
    <property type="entry name" value="CAT-like_dom_sf"/>
</dbReference>
<feature type="non-terminal residue" evidence="7">
    <location>
        <position position="1"/>
    </location>
</feature>
<evidence type="ECO:0000313" key="8">
    <source>
        <dbReference type="Proteomes" id="UP000320011"/>
    </source>
</evidence>
<keyword evidence="4" id="KW-0450">Lipoyl</keyword>
<keyword evidence="3" id="KW-0808">Transferase</keyword>
<dbReference type="Proteomes" id="UP000320011">
    <property type="component" value="Unassembled WGS sequence"/>
</dbReference>
<evidence type="ECO:0000313" key="7">
    <source>
        <dbReference type="EMBL" id="TVT19452.1"/>
    </source>
</evidence>
<evidence type="ECO:0000256" key="3">
    <source>
        <dbReference type="ARBA" id="ARBA00022679"/>
    </source>
</evidence>
<evidence type="ECO:0000256" key="2">
    <source>
        <dbReference type="ARBA" id="ARBA00007317"/>
    </source>
</evidence>
<dbReference type="OrthoDB" id="9805770at2"/>
<keyword evidence="5" id="KW-0012">Acyltransferase</keyword>
<comment type="caution">
    <text evidence="7">The sequence shown here is derived from an EMBL/GenBank/DDBJ whole genome shotgun (WGS) entry which is preliminary data.</text>
</comment>
<dbReference type="PANTHER" id="PTHR23151">
    <property type="entry name" value="DIHYDROLIPOAMIDE ACETYL/SUCCINYL-TRANSFERASE-RELATED"/>
    <property type="match status" value="1"/>
</dbReference>
<feature type="domain" description="2-oxoacid dehydrogenase acyltransferase catalytic" evidence="6">
    <location>
        <begin position="3"/>
        <end position="229"/>
    </location>
</feature>
<dbReference type="PANTHER" id="PTHR23151:SF90">
    <property type="entry name" value="DIHYDROLIPOYLLYSINE-RESIDUE ACETYLTRANSFERASE COMPONENT OF PYRUVATE DEHYDROGENASE COMPLEX, MITOCHONDRIAL-RELATED"/>
    <property type="match status" value="1"/>
</dbReference>
<dbReference type="GO" id="GO:0045254">
    <property type="term" value="C:pyruvate dehydrogenase complex"/>
    <property type="evidence" value="ECO:0007669"/>
    <property type="project" value="InterPro"/>
</dbReference>
<proteinExistence type="inferred from homology"/>
<dbReference type="InterPro" id="IPR045257">
    <property type="entry name" value="E2/Pdx1"/>
</dbReference>
<dbReference type="EMBL" id="VJWX01000655">
    <property type="protein sequence ID" value="TVT19452.1"/>
    <property type="molecule type" value="Genomic_DNA"/>
</dbReference>
<dbReference type="GO" id="GO:0016746">
    <property type="term" value="F:acyltransferase activity"/>
    <property type="evidence" value="ECO:0007669"/>
    <property type="project" value="UniProtKB-KW"/>
</dbReference>
<gene>
    <name evidence="7" type="ORF">FNH05_35005</name>
</gene>
<sequence length="230" mass="24616">GPDTEEIPLTRVRRLTAERLAASAQQAPHFFLTRTVDADALLAFRVQVNRDLADAGIRVSITDLLVKACARALTAHPEVNSSWAGTRLLRHHRVHVGIAVAVDDGLIVPVIHDADRRTLSQISREARDLADRARNGRVSVDEITGGTFTISNLGMYGIDQFTAVINPPEAAILAVGAAAPGPVVRDGRLTVAATMTLTLSIDHRVLDGAGGARFLADLAVLLEHPTRIVL</sequence>
<evidence type="ECO:0000256" key="1">
    <source>
        <dbReference type="ARBA" id="ARBA00001938"/>
    </source>
</evidence>
<dbReference type="AlphaFoldDB" id="A0A558A5C2"/>
<dbReference type="GO" id="GO:0006086">
    <property type="term" value="P:pyruvate decarboxylation to acetyl-CoA"/>
    <property type="evidence" value="ECO:0007669"/>
    <property type="project" value="InterPro"/>
</dbReference>
<comment type="cofactor">
    <cofactor evidence="1">
        <name>(R)-lipoate</name>
        <dbReference type="ChEBI" id="CHEBI:83088"/>
    </cofactor>
</comment>
<dbReference type="SUPFAM" id="SSF52777">
    <property type="entry name" value="CoA-dependent acyltransferases"/>
    <property type="match status" value="1"/>
</dbReference>
<dbReference type="RefSeq" id="WP_144593132.1">
    <property type="nucleotide sequence ID" value="NZ_VJWX01000655.1"/>
</dbReference>
<accession>A0A558A5C2</accession>
<organism evidence="7 8">
    <name type="scientific">Amycolatopsis rhizosphaerae</name>
    <dbReference type="NCBI Taxonomy" id="2053003"/>
    <lineage>
        <taxon>Bacteria</taxon>
        <taxon>Bacillati</taxon>
        <taxon>Actinomycetota</taxon>
        <taxon>Actinomycetes</taxon>
        <taxon>Pseudonocardiales</taxon>
        <taxon>Pseudonocardiaceae</taxon>
        <taxon>Amycolatopsis</taxon>
    </lineage>
</organism>
<protein>
    <submittedName>
        <fullName evidence="7">2-oxo acid dehydrogenase subunit E2</fullName>
    </submittedName>
</protein>
<keyword evidence="8" id="KW-1185">Reference proteome</keyword>
<evidence type="ECO:0000259" key="6">
    <source>
        <dbReference type="Pfam" id="PF00198"/>
    </source>
</evidence>